<dbReference type="InterPro" id="IPR011010">
    <property type="entry name" value="DNA_brk_join_enz"/>
</dbReference>
<protein>
    <submittedName>
        <fullName evidence="5">Integrase</fullName>
    </submittedName>
</protein>
<keyword evidence="6" id="KW-1185">Reference proteome</keyword>
<dbReference type="GO" id="GO:0006310">
    <property type="term" value="P:DNA recombination"/>
    <property type="evidence" value="ECO:0007669"/>
    <property type="project" value="UniProtKB-KW"/>
</dbReference>
<keyword evidence="2" id="KW-0238">DNA-binding</keyword>
<dbReference type="AlphaFoldDB" id="A0A378Y8H9"/>
<comment type="similarity">
    <text evidence="1">Belongs to the 'phage' integrase family.</text>
</comment>
<dbReference type="PROSITE" id="PS51898">
    <property type="entry name" value="TYR_RECOMBINASE"/>
    <property type="match status" value="1"/>
</dbReference>
<dbReference type="Pfam" id="PF14657">
    <property type="entry name" value="Arm-DNA-bind_4"/>
    <property type="match status" value="1"/>
</dbReference>
<evidence type="ECO:0000256" key="3">
    <source>
        <dbReference type="ARBA" id="ARBA00023172"/>
    </source>
</evidence>
<reference evidence="5 6" key="1">
    <citation type="submission" date="2018-06" db="EMBL/GenBank/DDBJ databases">
        <authorList>
            <consortium name="Pathogen Informatics"/>
            <person name="Doyle S."/>
        </authorList>
    </citation>
    <scope>NUCLEOTIDE SEQUENCE [LARGE SCALE GENOMIC DNA]</scope>
    <source>
        <strain evidence="5 6">NCTC1934</strain>
    </source>
</reference>
<dbReference type="InterPro" id="IPR013762">
    <property type="entry name" value="Integrase-like_cat_sf"/>
</dbReference>
<gene>
    <name evidence="5" type="primary">Int-Tn</name>
    <name evidence="5" type="ORF">NCTC1934_00280</name>
</gene>
<dbReference type="Gene3D" id="1.10.150.130">
    <property type="match status" value="1"/>
</dbReference>
<proteinExistence type="inferred from homology"/>
<dbReference type="GO" id="GO:0015074">
    <property type="term" value="P:DNA integration"/>
    <property type="evidence" value="ECO:0007669"/>
    <property type="project" value="InterPro"/>
</dbReference>
<dbReference type="PANTHER" id="PTHR30349">
    <property type="entry name" value="PHAGE INTEGRASE-RELATED"/>
    <property type="match status" value="1"/>
</dbReference>
<accession>A0A378Y8H9</accession>
<evidence type="ECO:0000313" key="6">
    <source>
        <dbReference type="Proteomes" id="UP000255467"/>
    </source>
</evidence>
<name>A0A378Y8H9_9NOCA</name>
<evidence type="ECO:0000256" key="1">
    <source>
        <dbReference type="ARBA" id="ARBA00008857"/>
    </source>
</evidence>
<sequence>MKQGHVRKRGKTWYYQFRLPEKGPDGKPAFDSKGGFATEKEAWAACRDAIKAVEQNKRVKRSKITVREFFVEEWLPAIKMVVDATTYDNWQASVHAYIVPRLGNGDLQQLTAPILVKFYAQLLADGRIKPDNNIRMYEYWLKATNRGQQPTPRQIEQACGVTIHAARAAVRRYRAGRIPTPKPPGLEPKTVRNIHLAIHRALVDAVAWKYLVDNPADNATPPRVARKRRPVWTSEQATQFMDSICFDRFYTLFRLELTTGLRRAEICGIRWPFLDLDTGVLSVHQGRVVVAGRAKDAQVKSEDSVRLIALDPETVSALRIWKTIQDAERALYGDDFRDTDLVFTYEDGRPVHPDSIRERFKRLAARAGLPEIRFYDLRHTYITASLMAGVSPKVVSQRAGHADVAFTMKTYQHVLPGMDEDAAARAASYILGRRETPETAPHP</sequence>
<dbReference type="OrthoDB" id="4326943at2"/>
<dbReference type="GO" id="GO:0003677">
    <property type="term" value="F:DNA binding"/>
    <property type="evidence" value="ECO:0007669"/>
    <property type="project" value="UniProtKB-KW"/>
</dbReference>
<dbReference type="Gene3D" id="1.10.443.10">
    <property type="entry name" value="Intergrase catalytic core"/>
    <property type="match status" value="1"/>
</dbReference>
<dbReference type="EMBL" id="UGRY01000002">
    <property type="protein sequence ID" value="SUA72850.1"/>
    <property type="molecule type" value="Genomic_DNA"/>
</dbReference>
<dbReference type="RefSeq" id="WP_081592832.1">
    <property type="nucleotide sequence ID" value="NZ_JADLRH010000019.1"/>
</dbReference>
<dbReference type="Pfam" id="PF00589">
    <property type="entry name" value="Phage_integrase"/>
    <property type="match status" value="1"/>
</dbReference>
<feature type="domain" description="Tyr recombinase" evidence="4">
    <location>
        <begin position="227"/>
        <end position="424"/>
    </location>
</feature>
<evidence type="ECO:0000313" key="5">
    <source>
        <dbReference type="EMBL" id="SUA72850.1"/>
    </source>
</evidence>
<dbReference type="Proteomes" id="UP000255467">
    <property type="component" value="Unassembled WGS sequence"/>
</dbReference>
<dbReference type="InterPro" id="IPR028259">
    <property type="entry name" value="AP2-like_int_N"/>
</dbReference>
<dbReference type="InterPro" id="IPR002104">
    <property type="entry name" value="Integrase_catalytic"/>
</dbReference>
<keyword evidence="3" id="KW-0233">DNA recombination</keyword>
<dbReference type="InterPro" id="IPR050090">
    <property type="entry name" value="Tyrosine_recombinase_XerCD"/>
</dbReference>
<evidence type="ECO:0000259" key="4">
    <source>
        <dbReference type="PROSITE" id="PS51898"/>
    </source>
</evidence>
<dbReference type="PANTHER" id="PTHR30349:SF41">
    <property type="entry name" value="INTEGRASE_RECOMBINASE PROTEIN MJ0367-RELATED"/>
    <property type="match status" value="1"/>
</dbReference>
<organism evidence="5 6">
    <name type="scientific">Nocardia otitidiscaviarum</name>
    <dbReference type="NCBI Taxonomy" id="1823"/>
    <lineage>
        <taxon>Bacteria</taxon>
        <taxon>Bacillati</taxon>
        <taxon>Actinomycetota</taxon>
        <taxon>Actinomycetes</taxon>
        <taxon>Mycobacteriales</taxon>
        <taxon>Nocardiaceae</taxon>
        <taxon>Nocardia</taxon>
    </lineage>
</organism>
<evidence type="ECO:0000256" key="2">
    <source>
        <dbReference type="ARBA" id="ARBA00023125"/>
    </source>
</evidence>
<dbReference type="CDD" id="cd01189">
    <property type="entry name" value="INT_ICEBs1_C_like"/>
    <property type="match status" value="1"/>
</dbReference>
<dbReference type="SUPFAM" id="SSF56349">
    <property type="entry name" value="DNA breaking-rejoining enzymes"/>
    <property type="match status" value="1"/>
</dbReference>
<dbReference type="InterPro" id="IPR010998">
    <property type="entry name" value="Integrase_recombinase_N"/>
</dbReference>